<dbReference type="RefSeq" id="WP_157058716.1">
    <property type="nucleotide sequence ID" value="NZ_CP006867.1"/>
</dbReference>
<protein>
    <submittedName>
        <fullName evidence="1">Uncharacterized protein</fullName>
    </submittedName>
</protein>
<dbReference type="EMBL" id="CP006867">
    <property type="protein sequence ID" value="ALU12223.1"/>
    <property type="molecule type" value="Genomic_DNA"/>
</dbReference>
<dbReference type="KEGG" id="iis:EYM_01590"/>
<dbReference type="Proteomes" id="UP000060778">
    <property type="component" value="Chromosome"/>
</dbReference>
<dbReference type="AlphaFoldDB" id="A0A0U3FPL0"/>
<gene>
    <name evidence="1" type="ORF">EYM_01590</name>
</gene>
<proteinExistence type="predicted"/>
<reference evidence="1 2" key="1">
    <citation type="submission" date="2013-11" db="EMBL/GenBank/DDBJ databases">
        <title>Comparative genomics of Ignicoccus.</title>
        <authorList>
            <person name="Podar M."/>
        </authorList>
    </citation>
    <scope>NUCLEOTIDE SEQUENCE [LARGE SCALE GENOMIC DNA]</scope>
    <source>
        <strain evidence="1 2">DSM 13165</strain>
    </source>
</reference>
<accession>A0A0U3FPL0</accession>
<evidence type="ECO:0000313" key="1">
    <source>
        <dbReference type="EMBL" id="ALU12223.1"/>
    </source>
</evidence>
<dbReference type="GeneID" id="43131600"/>
<name>A0A0U3FPL0_9CREN</name>
<evidence type="ECO:0000313" key="2">
    <source>
        <dbReference type="Proteomes" id="UP000060778"/>
    </source>
</evidence>
<dbReference type="STRING" id="940295.EYM_01590"/>
<organism evidence="1 2">
    <name type="scientific">Ignicoccus islandicus DSM 13165</name>
    <dbReference type="NCBI Taxonomy" id="940295"/>
    <lineage>
        <taxon>Archaea</taxon>
        <taxon>Thermoproteota</taxon>
        <taxon>Thermoprotei</taxon>
        <taxon>Desulfurococcales</taxon>
        <taxon>Desulfurococcaceae</taxon>
        <taxon>Ignicoccus</taxon>
    </lineage>
</organism>
<dbReference type="OrthoDB" id="103460at2157"/>
<keyword evidence="2" id="KW-1185">Reference proteome</keyword>
<sequence>MKCPFCGTEMKMEGKLGELASKMPLVGGFIPNEVKNVEVFRCPKCGFIAFFARE</sequence>